<evidence type="ECO:0000313" key="2">
    <source>
        <dbReference type="EMBL" id="SVB36440.1"/>
    </source>
</evidence>
<protein>
    <submittedName>
        <fullName evidence="2">Uncharacterized protein</fullName>
    </submittedName>
</protein>
<organism evidence="2">
    <name type="scientific">marine metagenome</name>
    <dbReference type="NCBI Taxonomy" id="408172"/>
    <lineage>
        <taxon>unclassified sequences</taxon>
        <taxon>metagenomes</taxon>
        <taxon>ecological metagenomes</taxon>
    </lineage>
</organism>
<gene>
    <name evidence="2" type="ORF">METZ01_LOCUS189294</name>
</gene>
<accession>A0A382DDB1</accession>
<evidence type="ECO:0000256" key="1">
    <source>
        <dbReference type="SAM" id="MobiDB-lite"/>
    </source>
</evidence>
<feature type="compositionally biased region" description="Polar residues" evidence="1">
    <location>
        <begin position="1"/>
        <end position="24"/>
    </location>
</feature>
<reference evidence="2" key="1">
    <citation type="submission" date="2018-05" db="EMBL/GenBank/DDBJ databases">
        <authorList>
            <person name="Lanie J.A."/>
            <person name="Ng W.-L."/>
            <person name="Kazmierczak K.M."/>
            <person name="Andrzejewski T.M."/>
            <person name="Davidsen T.M."/>
            <person name="Wayne K.J."/>
            <person name="Tettelin H."/>
            <person name="Glass J.I."/>
            <person name="Rusch D."/>
            <person name="Podicherti R."/>
            <person name="Tsui H.-C.T."/>
            <person name="Winkler M.E."/>
        </authorList>
    </citation>
    <scope>NUCLEOTIDE SEQUENCE</scope>
</reference>
<proteinExistence type="predicted"/>
<feature type="region of interest" description="Disordered" evidence="1">
    <location>
        <begin position="1"/>
        <end position="37"/>
    </location>
</feature>
<dbReference type="EMBL" id="UINC01038844">
    <property type="protein sequence ID" value="SVB36440.1"/>
    <property type="molecule type" value="Genomic_DNA"/>
</dbReference>
<sequence length="77" mass="7237">MVQFRSGGSSAVTGESRSTGTSVVTGRESAAPVGDGTGVALAESAVGELITGESVGLSGSAGKAAWAALGTCLGVPP</sequence>
<dbReference type="AlphaFoldDB" id="A0A382DDB1"/>
<name>A0A382DDB1_9ZZZZ</name>